<reference evidence="7" key="1">
    <citation type="submission" date="2016-12" db="EMBL/GenBank/DDBJ databases">
        <authorList>
            <person name="Song W.-J."/>
            <person name="Kurnit D.M."/>
        </authorList>
    </citation>
    <scope>NUCLEOTIDE SEQUENCE [LARGE SCALE GENOMIC DNA]</scope>
    <source>
        <strain evidence="7">HGB1681</strain>
    </source>
</reference>
<dbReference type="PANTHER" id="PTHR30290">
    <property type="entry name" value="PERIPLASMIC BINDING COMPONENT OF ABC TRANSPORTER"/>
    <property type="match status" value="1"/>
</dbReference>
<evidence type="ECO:0000313" key="7">
    <source>
        <dbReference type="EMBL" id="SIP74902.1"/>
    </source>
</evidence>
<dbReference type="RefSeq" id="WP_086954208.1">
    <property type="nucleotide sequence ID" value="NZ_CAWNQC010000002.1"/>
</dbReference>
<dbReference type="EMBL" id="FTLG01000235">
    <property type="protein sequence ID" value="SIP74902.1"/>
    <property type="molecule type" value="Genomic_DNA"/>
</dbReference>
<keyword evidence="9" id="KW-1185">Reference proteome</keyword>
<evidence type="ECO:0000256" key="3">
    <source>
        <dbReference type="ARBA" id="ARBA00022448"/>
    </source>
</evidence>
<dbReference type="EMBL" id="NIBU01000010">
    <property type="protein sequence ID" value="PHM36989.1"/>
    <property type="molecule type" value="Genomic_DNA"/>
</dbReference>
<dbReference type="InterPro" id="IPR023765">
    <property type="entry name" value="SBP_5_CS"/>
</dbReference>
<evidence type="ECO:0000313" key="8">
    <source>
        <dbReference type="Proteomes" id="UP000196435"/>
    </source>
</evidence>
<proteinExistence type="inferred from homology"/>
<sequence length="540" mass="61205">MLNKMINSRAGILIYSIIIVLGSITSSYAAVIPSGVQLSEKQDIIRNNGSEPESLDVDKAEDNISMNIINDFFDGLVGTDKNNKIEPRLAESWDTKDNKTWIFHLRKGIKWSDGTPITAHDVVFSWRRLIDPATVSPYGSYLSDAFVVNAQAILNGKKKVEELGVKALDDTTLEVKLERPVGYFLQMLAFPVLYPINEKVVTKYGNKWIQPKYFVSSGPFKLSEWRVNEKIVGIRNHYYWNDKNTVINKVTYLPISSNKSELNRYLAGEIDITFTIPLEDFASLKQKIGNQIHITPLLSTYYYDFNNKKYPFNDVRVRQALNLALDRDIIANRIVAQGQIPAYTILPPDVGGFKFKLPEYAAWTQEQRNKKARQLLEEAGFNKDNPLKFNLVYNTSESHKKIAIAAASMWKKNIGAIATLQAQEWKVMLDNEHAGKFDVVRGGWIGDYNNPVAFLNLFITNQSNNVSSYSNKEFDNWVEKAGESNNQADFQKTIDILIKDSPIAPVYYAVTAVLVKPYIGGYYADITGYTATKDLFVIKH</sequence>
<comment type="subcellular location">
    <subcellularLocation>
        <location evidence="1">Cell envelope</location>
    </subcellularLocation>
</comment>
<dbReference type="Gene3D" id="3.40.190.10">
    <property type="entry name" value="Periplasmic binding protein-like II"/>
    <property type="match status" value="1"/>
</dbReference>
<keyword evidence="3" id="KW-0813">Transport</keyword>
<dbReference type="Proteomes" id="UP000196435">
    <property type="component" value="Unassembled WGS sequence"/>
</dbReference>
<dbReference type="InterPro" id="IPR000914">
    <property type="entry name" value="SBP_5_dom"/>
</dbReference>
<dbReference type="SUPFAM" id="SSF53850">
    <property type="entry name" value="Periplasmic binding protein-like II"/>
    <property type="match status" value="1"/>
</dbReference>
<gene>
    <name evidence="7" type="primary">oppA</name>
    <name evidence="6" type="ORF">Xinn_01260</name>
    <name evidence="7" type="ORF">XIS1_890050</name>
</gene>
<evidence type="ECO:0000256" key="1">
    <source>
        <dbReference type="ARBA" id="ARBA00004196"/>
    </source>
</evidence>
<dbReference type="Proteomes" id="UP000224871">
    <property type="component" value="Unassembled WGS sequence"/>
</dbReference>
<dbReference type="GO" id="GO:0030288">
    <property type="term" value="C:outer membrane-bounded periplasmic space"/>
    <property type="evidence" value="ECO:0007669"/>
    <property type="project" value="TreeGrafter"/>
</dbReference>
<dbReference type="CDD" id="cd08504">
    <property type="entry name" value="PBP2_OppA"/>
    <property type="match status" value="1"/>
</dbReference>
<dbReference type="InterPro" id="IPR030678">
    <property type="entry name" value="Peptide/Ni-bd"/>
</dbReference>
<dbReference type="GO" id="GO:1904680">
    <property type="term" value="F:peptide transmembrane transporter activity"/>
    <property type="evidence" value="ECO:0007669"/>
    <property type="project" value="TreeGrafter"/>
</dbReference>
<organism evidence="7 8">
    <name type="scientific">Xenorhabdus innexi</name>
    <dbReference type="NCBI Taxonomy" id="290109"/>
    <lineage>
        <taxon>Bacteria</taxon>
        <taxon>Pseudomonadati</taxon>
        <taxon>Pseudomonadota</taxon>
        <taxon>Gammaproteobacteria</taxon>
        <taxon>Enterobacterales</taxon>
        <taxon>Morganellaceae</taxon>
        <taxon>Xenorhabdus</taxon>
    </lineage>
</organism>
<dbReference type="GO" id="GO:0015833">
    <property type="term" value="P:peptide transport"/>
    <property type="evidence" value="ECO:0007669"/>
    <property type="project" value="TreeGrafter"/>
</dbReference>
<keyword evidence="4" id="KW-0732">Signal</keyword>
<dbReference type="Pfam" id="PF00496">
    <property type="entry name" value="SBP_bac_5"/>
    <property type="match status" value="1"/>
</dbReference>
<dbReference type="AlphaFoldDB" id="A0A1N6N1K1"/>
<dbReference type="Gene3D" id="3.10.105.10">
    <property type="entry name" value="Dipeptide-binding Protein, Domain 3"/>
    <property type="match status" value="1"/>
</dbReference>
<comment type="similarity">
    <text evidence="2">Belongs to the bacterial solute-binding protein 5 family.</text>
</comment>
<evidence type="ECO:0000256" key="4">
    <source>
        <dbReference type="ARBA" id="ARBA00022729"/>
    </source>
</evidence>
<dbReference type="OrthoDB" id="9801912at2"/>
<evidence type="ECO:0000256" key="2">
    <source>
        <dbReference type="ARBA" id="ARBA00005695"/>
    </source>
</evidence>
<evidence type="ECO:0000313" key="6">
    <source>
        <dbReference type="EMBL" id="PHM36989.1"/>
    </source>
</evidence>
<evidence type="ECO:0000313" key="9">
    <source>
        <dbReference type="Proteomes" id="UP000224871"/>
    </source>
</evidence>
<accession>A0A1N6N1K1</accession>
<reference evidence="6 9" key="3">
    <citation type="journal article" date="2017" name="Nat. Microbiol.">
        <title>Natural product diversity associated with the nematode symbionts Photorhabdus and Xenorhabdus.</title>
        <authorList>
            <person name="Tobias N.J."/>
            <person name="Wolff H."/>
            <person name="Djahanschiri B."/>
            <person name="Grundmann F."/>
            <person name="Kronenwerth M."/>
            <person name="Shi Y.M."/>
            <person name="Simonyi S."/>
            <person name="Grun P."/>
            <person name="Shapiro-Ilan D."/>
            <person name="Pidot S.J."/>
            <person name="Stinear T.P."/>
            <person name="Ebersberger I."/>
            <person name="Bode H.B."/>
        </authorList>
    </citation>
    <scope>NUCLEOTIDE SEQUENCE [LARGE SCALE GENOMIC DNA]</scope>
    <source>
        <strain evidence="6 9">DSM 16336</strain>
    </source>
</reference>
<dbReference type="GO" id="GO:0043190">
    <property type="term" value="C:ATP-binding cassette (ABC) transporter complex"/>
    <property type="evidence" value="ECO:0007669"/>
    <property type="project" value="InterPro"/>
</dbReference>
<dbReference type="FunFam" id="3.10.105.10:FF:000001">
    <property type="entry name" value="Oligopeptide ABC transporter, oligopeptide-binding protein"/>
    <property type="match status" value="1"/>
</dbReference>
<name>A0A1N6N1K1_9GAMM</name>
<reference evidence="8" key="2">
    <citation type="submission" date="2016-12" db="EMBL/GenBank/DDBJ databases">
        <authorList>
            <person name="Gaudriault S."/>
        </authorList>
    </citation>
    <scope>NUCLEOTIDE SEQUENCE [LARGE SCALE GENOMIC DNA]</scope>
    <source>
        <strain evidence="8">HGB1681 (deposited as PTA-6826 in the American Type Culture Collection)</strain>
    </source>
</reference>
<dbReference type="Gene3D" id="3.90.76.10">
    <property type="entry name" value="Dipeptide-binding Protein, Domain 1"/>
    <property type="match status" value="1"/>
</dbReference>
<dbReference type="PANTHER" id="PTHR30290:SF10">
    <property type="entry name" value="PERIPLASMIC OLIGOPEPTIDE-BINDING PROTEIN-RELATED"/>
    <property type="match status" value="1"/>
</dbReference>
<dbReference type="InterPro" id="IPR039424">
    <property type="entry name" value="SBP_5"/>
</dbReference>
<evidence type="ECO:0000259" key="5">
    <source>
        <dbReference type="Pfam" id="PF00496"/>
    </source>
</evidence>
<protein>
    <submittedName>
        <fullName evidence="6">Periplasmic murein peptide-binding protein</fullName>
    </submittedName>
    <submittedName>
        <fullName evidence="7">Periplasmic oligopeptide-binding protein</fullName>
    </submittedName>
</protein>
<feature type="domain" description="Solute-binding protein family 5" evidence="5">
    <location>
        <begin position="84"/>
        <end position="464"/>
    </location>
</feature>
<dbReference type="PIRSF" id="PIRSF002741">
    <property type="entry name" value="MppA"/>
    <property type="match status" value="1"/>
</dbReference>
<dbReference type="PROSITE" id="PS01040">
    <property type="entry name" value="SBP_BACTERIAL_5"/>
    <property type="match status" value="1"/>
</dbReference>
<dbReference type="FunFam" id="3.90.76.10:FF:000001">
    <property type="entry name" value="Oligopeptide ABC transporter substrate-binding protein"/>
    <property type="match status" value="1"/>
</dbReference>